<keyword evidence="2" id="KW-1185">Reference proteome</keyword>
<accession>A0A292PHF1</accession>
<sequence>SLDQAASNLTDSIHQSLSLHVPLSKPCSRSKRWWNEEPTSMRSEMAKCCRTWKQSRLGTDYTDYKRSRNKYFRKIRDCKANCWQSFLNTARGQDIFTAVKYTRPTRSLKTPPLSVNQQFATDFDSKCMMFREAMFPDPPASKTTLSHEDTEIDKCFPWYDVTETDIKDAIFKSAPHKAPGPDGINFLCLRQVYHAIPIPLVKLFQAVLKTGYHPQWWREATGAIIRKPNKADYTTPKACRPVSLLNYLEMISEKIMAKRLAYIAETKGLLHSEQMAGRKERNSFLSKRQLGLAFDGQRQPLLPGNTGIPQGSPISPILFLFY</sequence>
<gene>
    <name evidence="1" type="ORF">GSTUAT00009213001</name>
</gene>
<reference evidence="1" key="1">
    <citation type="submission" date="2015-10" db="EMBL/GenBank/DDBJ databases">
        <authorList>
            <person name="Regsiter A."/>
            <person name="william w."/>
        </authorList>
    </citation>
    <scope>NUCLEOTIDE SEQUENCE</scope>
    <source>
        <strain evidence="1">Montdore</strain>
    </source>
</reference>
<name>A0A292PHF1_9PEZI</name>
<evidence type="ECO:0008006" key="3">
    <source>
        <dbReference type="Google" id="ProtNLM"/>
    </source>
</evidence>
<dbReference type="EMBL" id="LN891471">
    <property type="protein sequence ID" value="CUS06712.1"/>
    <property type="molecule type" value="Genomic_DNA"/>
</dbReference>
<dbReference type="PANTHER" id="PTHR33481:SF1">
    <property type="entry name" value="ENDONUCLEASE_EXONUCLEASE_PHOSPHATASE DOMAIN-CONTAINING PROTEIN-RELATED"/>
    <property type="match status" value="1"/>
</dbReference>
<dbReference type="Proteomes" id="UP001412239">
    <property type="component" value="Unassembled WGS sequence"/>
</dbReference>
<dbReference type="AlphaFoldDB" id="A0A292PHF1"/>
<protein>
    <recommendedName>
        <fullName evidence="3">Reverse transcriptase domain-containing protein</fullName>
    </recommendedName>
</protein>
<proteinExistence type="predicted"/>
<evidence type="ECO:0000313" key="2">
    <source>
        <dbReference type="Proteomes" id="UP001412239"/>
    </source>
</evidence>
<feature type="non-terminal residue" evidence="1">
    <location>
        <position position="1"/>
    </location>
</feature>
<evidence type="ECO:0000313" key="1">
    <source>
        <dbReference type="EMBL" id="CUS06712.1"/>
    </source>
</evidence>
<organism evidence="1 2">
    <name type="scientific">Tuber aestivum</name>
    <name type="common">summer truffle</name>
    <dbReference type="NCBI Taxonomy" id="59557"/>
    <lineage>
        <taxon>Eukaryota</taxon>
        <taxon>Fungi</taxon>
        <taxon>Dikarya</taxon>
        <taxon>Ascomycota</taxon>
        <taxon>Pezizomycotina</taxon>
        <taxon>Pezizomycetes</taxon>
        <taxon>Pezizales</taxon>
        <taxon>Tuberaceae</taxon>
        <taxon>Tuber</taxon>
    </lineage>
</organism>
<feature type="non-terminal residue" evidence="1">
    <location>
        <position position="322"/>
    </location>
</feature>
<dbReference type="PANTHER" id="PTHR33481">
    <property type="entry name" value="REVERSE TRANSCRIPTASE"/>
    <property type="match status" value="1"/>
</dbReference>